<organism evidence="2 3">
    <name type="scientific">Starkeya nomas</name>
    <dbReference type="NCBI Taxonomy" id="2666134"/>
    <lineage>
        <taxon>Bacteria</taxon>
        <taxon>Pseudomonadati</taxon>
        <taxon>Pseudomonadota</taxon>
        <taxon>Alphaproteobacteria</taxon>
        <taxon>Hyphomicrobiales</taxon>
        <taxon>Xanthobacteraceae</taxon>
        <taxon>Starkeya</taxon>
    </lineage>
</organism>
<proteinExistence type="predicted"/>
<feature type="region of interest" description="Disordered" evidence="1">
    <location>
        <begin position="63"/>
        <end position="85"/>
    </location>
</feature>
<dbReference type="EMBL" id="CACSAS010000001">
    <property type="protein sequence ID" value="CAA0100798.1"/>
    <property type="molecule type" value="Genomic_DNA"/>
</dbReference>
<sequence length="85" mass="9699">MQAVREMLLDVDVELEEYAFIISQARNPALTSEDRLKLVEAGVEAWKRLEAAHRQLEQHTCDVPTRPAVRRGRHPRPAMPVRVSG</sequence>
<evidence type="ECO:0000313" key="2">
    <source>
        <dbReference type="EMBL" id="CAA0100798.1"/>
    </source>
</evidence>
<gene>
    <name evidence="2" type="ORF">STARVERO_02657</name>
</gene>
<dbReference type="Proteomes" id="UP000433050">
    <property type="component" value="Unassembled WGS sequence"/>
</dbReference>
<accession>A0A5S9PAQ6</accession>
<reference evidence="2 3" key="1">
    <citation type="submission" date="2019-12" db="EMBL/GenBank/DDBJ databases">
        <authorList>
            <person name="Reyes-Prieto M."/>
        </authorList>
    </citation>
    <scope>NUCLEOTIDE SEQUENCE [LARGE SCALE GENOMIC DNA]</scope>
    <source>
        <strain evidence="2">HF14-78462</strain>
    </source>
</reference>
<evidence type="ECO:0000256" key="1">
    <source>
        <dbReference type="SAM" id="MobiDB-lite"/>
    </source>
</evidence>
<protein>
    <submittedName>
        <fullName evidence="2">Uncharacterized protein</fullName>
    </submittedName>
</protein>
<dbReference type="AlphaFoldDB" id="A0A5S9PAQ6"/>
<name>A0A5S9PAQ6_9HYPH</name>
<evidence type="ECO:0000313" key="3">
    <source>
        <dbReference type="Proteomes" id="UP000433050"/>
    </source>
</evidence>
<keyword evidence="3" id="KW-1185">Reference proteome</keyword>